<proteinExistence type="inferred from homology"/>
<evidence type="ECO:0000256" key="2">
    <source>
        <dbReference type="SAM" id="Phobius"/>
    </source>
</evidence>
<comment type="similarity">
    <text evidence="1">Belongs to the SCO1/2 family.</text>
</comment>
<accession>A0ABT0L3H2</accession>
<dbReference type="Gene3D" id="3.40.30.10">
    <property type="entry name" value="Glutaredoxin"/>
    <property type="match status" value="1"/>
</dbReference>
<sequence>MQKRQMLWAVGFIITTVLLVPLLMVISQQIAGRDGNPQYGINGERLMPLSFEWQDVAENVHSFPTQKAQYTYLFAGFLSCSEICPIRIQQLYQLETAITKDNDLSNIDIAFMFITIDPENDTFAIRQQMIDERSPRFKSAALQEPDLLSLSGRLSENIQSHSPTNNHVGNLYLIKPNGVVARIYTAKQLSTDKMLAELKYDIESS</sequence>
<evidence type="ECO:0000313" key="4">
    <source>
        <dbReference type="Proteomes" id="UP001203212"/>
    </source>
</evidence>
<dbReference type="InterPro" id="IPR036249">
    <property type="entry name" value="Thioredoxin-like_sf"/>
</dbReference>
<feature type="transmembrane region" description="Helical" evidence="2">
    <location>
        <begin position="6"/>
        <end position="26"/>
    </location>
</feature>
<dbReference type="Proteomes" id="UP001203212">
    <property type="component" value="Unassembled WGS sequence"/>
</dbReference>
<dbReference type="SUPFAM" id="SSF52833">
    <property type="entry name" value="Thioredoxin-like"/>
    <property type="match status" value="1"/>
</dbReference>
<gene>
    <name evidence="3" type="ORF">L2689_13470</name>
</gene>
<name>A0ABT0L3H2_9GAMM</name>
<organism evidence="3 4">
    <name type="scientific">Shewanella aestuarii</name>
    <dbReference type="NCBI Taxonomy" id="1028752"/>
    <lineage>
        <taxon>Bacteria</taxon>
        <taxon>Pseudomonadati</taxon>
        <taxon>Pseudomonadota</taxon>
        <taxon>Gammaproteobacteria</taxon>
        <taxon>Alteromonadales</taxon>
        <taxon>Shewanellaceae</taxon>
        <taxon>Shewanella</taxon>
    </lineage>
</organism>
<dbReference type="EMBL" id="JAKILK010000008">
    <property type="protein sequence ID" value="MCL1118245.1"/>
    <property type="molecule type" value="Genomic_DNA"/>
</dbReference>
<dbReference type="Pfam" id="PF02630">
    <property type="entry name" value="SCO1-SenC"/>
    <property type="match status" value="1"/>
</dbReference>
<dbReference type="PANTHER" id="PTHR12151:SF25">
    <property type="entry name" value="LINALOOL DEHYDRATASE_ISOMERASE DOMAIN-CONTAINING PROTEIN"/>
    <property type="match status" value="1"/>
</dbReference>
<keyword evidence="2" id="KW-0812">Transmembrane</keyword>
<keyword evidence="2" id="KW-1133">Transmembrane helix</keyword>
<comment type="caution">
    <text evidence="3">The sequence shown here is derived from an EMBL/GenBank/DDBJ whole genome shotgun (WGS) entry which is preliminary data.</text>
</comment>
<evidence type="ECO:0000256" key="1">
    <source>
        <dbReference type="ARBA" id="ARBA00010996"/>
    </source>
</evidence>
<dbReference type="RefSeq" id="WP_188842220.1">
    <property type="nucleotide sequence ID" value="NZ_BMOT01000008.1"/>
</dbReference>
<protein>
    <submittedName>
        <fullName evidence="3">SCO family protein</fullName>
    </submittedName>
</protein>
<dbReference type="PANTHER" id="PTHR12151">
    <property type="entry name" value="ELECTRON TRANSPORT PROTIN SCO1/SENC FAMILY MEMBER"/>
    <property type="match status" value="1"/>
</dbReference>
<reference evidence="3 4" key="1">
    <citation type="submission" date="2022-01" db="EMBL/GenBank/DDBJ databases">
        <title>Whole genome-based taxonomy of the Shewanellaceae.</title>
        <authorList>
            <person name="Martin-Rodriguez A.J."/>
        </authorList>
    </citation>
    <scope>NUCLEOTIDE SEQUENCE [LARGE SCALE GENOMIC DNA]</scope>
    <source>
        <strain evidence="3 4">JCM 17801</strain>
    </source>
</reference>
<keyword evidence="4" id="KW-1185">Reference proteome</keyword>
<evidence type="ECO:0000313" key="3">
    <source>
        <dbReference type="EMBL" id="MCL1118245.1"/>
    </source>
</evidence>
<keyword evidence="2" id="KW-0472">Membrane</keyword>
<dbReference type="InterPro" id="IPR003782">
    <property type="entry name" value="SCO1/SenC"/>
</dbReference>